<dbReference type="InterPro" id="IPR012337">
    <property type="entry name" value="RNaseH-like_sf"/>
</dbReference>
<dbReference type="GO" id="GO:0004523">
    <property type="term" value="F:RNA-DNA hybrid ribonuclease activity"/>
    <property type="evidence" value="ECO:0007669"/>
    <property type="project" value="InterPro"/>
</dbReference>
<gene>
    <name evidence="2" type="ORF">C24_LOCUS24309</name>
</gene>
<accession>A0A5S9YAD8</accession>
<dbReference type="Proteomes" id="UP000434276">
    <property type="component" value="Unassembled WGS sequence"/>
</dbReference>
<dbReference type="AlphaFoldDB" id="A0A5S9YAD8"/>
<dbReference type="Pfam" id="PF13456">
    <property type="entry name" value="RVT_3"/>
    <property type="match status" value="1"/>
</dbReference>
<dbReference type="PANTHER" id="PTHR47723:SF13">
    <property type="entry name" value="PUTATIVE-RELATED"/>
    <property type="match status" value="1"/>
</dbReference>
<dbReference type="GO" id="GO:0003676">
    <property type="term" value="F:nucleic acid binding"/>
    <property type="evidence" value="ECO:0007669"/>
    <property type="project" value="InterPro"/>
</dbReference>
<dbReference type="InterPro" id="IPR044730">
    <property type="entry name" value="RNase_H-like_dom_plant"/>
</dbReference>
<feature type="domain" description="RNase H type-1" evidence="1">
    <location>
        <begin position="144"/>
        <end position="274"/>
    </location>
</feature>
<dbReference type="ExpressionAtlas" id="A0A5S9YAD8">
    <property type="expression patterns" value="baseline"/>
</dbReference>
<dbReference type="CDD" id="cd06222">
    <property type="entry name" value="RNase_H_like"/>
    <property type="match status" value="1"/>
</dbReference>
<reference evidence="2 3" key="1">
    <citation type="submission" date="2019-12" db="EMBL/GenBank/DDBJ databases">
        <authorList>
            <person name="Jiao W.-B."/>
            <person name="Schneeberger K."/>
        </authorList>
    </citation>
    <scope>NUCLEOTIDE SEQUENCE [LARGE SCALE GENOMIC DNA]</scope>
    <source>
        <strain evidence="3">cv. C24</strain>
    </source>
</reference>
<dbReference type="Gene3D" id="3.30.420.10">
    <property type="entry name" value="Ribonuclease H-like superfamily/Ribonuclease H"/>
    <property type="match status" value="1"/>
</dbReference>
<name>A0A5S9YAD8_ARATH</name>
<evidence type="ECO:0000259" key="1">
    <source>
        <dbReference type="PROSITE" id="PS50879"/>
    </source>
</evidence>
<dbReference type="EMBL" id="CACSHJ010000096">
    <property type="protein sequence ID" value="CAA0407116.1"/>
    <property type="molecule type" value="Genomic_DNA"/>
</dbReference>
<dbReference type="InterPro" id="IPR002156">
    <property type="entry name" value="RNaseH_domain"/>
</dbReference>
<dbReference type="PROSITE" id="PS50879">
    <property type="entry name" value="RNASE_H_1"/>
    <property type="match status" value="1"/>
</dbReference>
<sequence length="308" mass="35383">MTDEERHRRHLSASNVSQVCKGGVESVLHVLRDCPAQLGIWVRFVPRRRQQGFFSKSLFEWLYDNLCDRSSCEDIPWSTIFAVIIWWGWKWRCSNIFGENTKCRDRVKFVKEWVVEVYRAHSGNALVGSTQPRVERLIGWVLPCVGWVKVNTDEASRGNPGLASAGGVLRDCEGAWCGGFSLNIGRCSAQHAELWGVYYGLYFAWEKKVPRVELEVDSEAIVGFLKTWISDSHPLSFLVRLCHNFLQKDWLVRIVHVYREANCLADRLANYAILLSLGFYSFDFVPDAMSSLLKEDTLGSTRLRRVRL</sequence>
<proteinExistence type="predicted"/>
<evidence type="ECO:0000313" key="2">
    <source>
        <dbReference type="EMBL" id="CAA0407116.1"/>
    </source>
</evidence>
<dbReference type="SUPFAM" id="SSF53098">
    <property type="entry name" value="Ribonuclease H-like"/>
    <property type="match status" value="1"/>
</dbReference>
<dbReference type="OrthoDB" id="1107337at2759"/>
<evidence type="ECO:0000313" key="3">
    <source>
        <dbReference type="Proteomes" id="UP000434276"/>
    </source>
</evidence>
<dbReference type="PANTHER" id="PTHR47723">
    <property type="entry name" value="OS05G0353850 PROTEIN"/>
    <property type="match status" value="1"/>
</dbReference>
<dbReference type="InterPro" id="IPR053151">
    <property type="entry name" value="RNase_H-like"/>
</dbReference>
<protein>
    <recommendedName>
        <fullName evidence="1">RNase H type-1 domain-containing protein</fullName>
    </recommendedName>
</protein>
<organism evidence="2 3">
    <name type="scientific">Arabidopsis thaliana</name>
    <name type="common">Mouse-ear cress</name>
    <dbReference type="NCBI Taxonomy" id="3702"/>
    <lineage>
        <taxon>Eukaryota</taxon>
        <taxon>Viridiplantae</taxon>
        <taxon>Streptophyta</taxon>
        <taxon>Embryophyta</taxon>
        <taxon>Tracheophyta</taxon>
        <taxon>Spermatophyta</taxon>
        <taxon>Magnoliopsida</taxon>
        <taxon>eudicotyledons</taxon>
        <taxon>Gunneridae</taxon>
        <taxon>Pentapetalae</taxon>
        <taxon>rosids</taxon>
        <taxon>malvids</taxon>
        <taxon>Brassicales</taxon>
        <taxon>Brassicaceae</taxon>
        <taxon>Camelineae</taxon>
        <taxon>Arabidopsis</taxon>
    </lineage>
</organism>
<dbReference type="InterPro" id="IPR036397">
    <property type="entry name" value="RNaseH_sf"/>
</dbReference>